<name>A0A9Q9MRV7_9ACTN</name>
<dbReference type="PANTHER" id="PTHR43004:SF19">
    <property type="entry name" value="BINDING MONOOXYGENASE, PUTATIVE (JCVI)-RELATED"/>
    <property type="match status" value="1"/>
</dbReference>
<dbReference type="RefSeq" id="WP_033361559.1">
    <property type="nucleotide sequence ID" value="NZ_CP073767.1"/>
</dbReference>
<evidence type="ECO:0000259" key="4">
    <source>
        <dbReference type="Pfam" id="PF01494"/>
    </source>
</evidence>
<keyword evidence="5" id="KW-0560">Oxidoreductase</keyword>
<evidence type="ECO:0000313" key="6">
    <source>
        <dbReference type="Proteomes" id="UP001058003"/>
    </source>
</evidence>
<dbReference type="GO" id="GO:0016709">
    <property type="term" value="F:oxidoreductase activity, acting on paired donors, with incorporation or reduction of molecular oxygen, NAD(P)H as one donor, and incorporation of one atom of oxygen"/>
    <property type="evidence" value="ECO:0007669"/>
    <property type="project" value="UniProtKB-ARBA"/>
</dbReference>
<dbReference type="Gene3D" id="3.40.30.120">
    <property type="match status" value="1"/>
</dbReference>
<accession>A0A9Q9MRV7</accession>
<evidence type="ECO:0000313" key="5">
    <source>
        <dbReference type="EMBL" id="UWZ58887.1"/>
    </source>
</evidence>
<dbReference type="InterPro" id="IPR036188">
    <property type="entry name" value="FAD/NAD-bd_sf"/>
</dbReference>
<protein>
    <submittedName>
        <fullName evidence="5">FAD-dependent monooxygenase</fullName>
    </submittedName>
</protein>
<dbReference type="SUPFAM" id="SSF51905">
    <property type="entry name" value="FAD/NAD(P)-binding domain"/>
    <property type="match status" value="1"/>
</dbReference>
<evidence type="ECO:0000256" key="1">
    <source>
        <dbReference type="ARBA" id="ARBA00001974"/>
    </source>
</evidence>
<keyword evidence="3" id="KW-0274">FAD</keyword>
<organism evidence="5 6">
    <name type="scientific">Dactylosporangium aurantiacum</name>
    <dbReference type="NCBI Taxonomy" id="35754"/>
    <lineage>
        <taxon>Bacteria</taxon>
        <taxon>Bacillati</taxon>
        <taxon>Actinomycetota</taxon>
        <taxon>Actinomycetes</taxon>
        <taxon>Micromonosporales</taxon>
        <taxon>Micromonosporaceae</taxon>
        <taxon>Dactylosporangium</taxon>
    </lineage>
</organism>
<keyword evidence="6" id="KW-1185">Reference proteome</keyword>
<dbReference type="AlphaFoldDB" id="A0A9Q9MRV7"/>
<proteinExistence type="predicted"/>
<dbReference type="PRINTS" id="PR00420">
    <property type="entry name" value="RNGMNOXGNASE"/>
</dbReference>
<sequence>MSQDTEVIVVGAGPAGLTAALLLAEFGITVTVLERRPGPWNHPRARGLNPRTMEILRGLGLQAAVEEAARPLEPYDRMLMAATLAGPEHRRGEPGEGLPDPARVAALSPCGYTRCPQDALEALLLRRLRGTPAEVRFGAVVTGVETDRDGARVEFTAAGRTERRQARWLVAADGAAGPTRRLLGVGTEELEVLDHYIGIHVRADLERVVGDRRPGIVILYGGTVEGSLLPGDGQGRWLLNVEHDPATDPPSAFDRQRAADLFRAAVGTPVDVDVLDVVPWRAAGTLSHTFSQGRCLWIGDAAHTMPPAGALGLNTAVADAHNIAWKLAWTLRGVAGLDVAGGYERERRPVALRSVRHALAQMGRPRPELDDSDPLLLAVGHRYAGGRPLAEPSFDVGSRVPHRWLAGDPGRSTLDLVGDHWLVLSPAGDRPAPGPALPPGAAVSRVAVLPPDAPVTVVRPDGFIAWTARDGGRTADPTVGAATT</sequence>
<gene>
    <name evidence="5" type="ORF">Daura_23605</name>
</gene>
<comment type="cofactor">
    <cofactor evidence="1">
        <name>FAD</name>
        <dbReference type="ChEBI" id="CHEBI:57692"/>
    </cofactor>
</comment>
<dbReference type="KEGG" id="daur:Daura_23605"/>
<reference evidence="5" key="1">
    <citation type="submission" date="2021-04" db="EMBL/GenBank/DDBJ databases">
        <title>Dactylosporangium aurantiacum NRRL B-8018 full assembly.</title>
        <authorList>
            <person name="Hartkoorn R.C."/>
            <person name="Beaudoing E."/>
            <person name="Hot D."/>
        </authorList>
    </citation>
    <scope>NUCLEOTIDE SEQUENCE</scope>
    <source>
        <strain evidence="5">NRRL B-8018</strain>
    </source>
</reference>
<dbReference type="GO" id="GO:0071949">
    <property type="term" value="F:FAD binding"/>
    <property type="evidence" value="ECO:0007669"/>
    <property type="project" value="InterPro"/>
</dbReference>
<dbReference type="PANTHER" id="PTHR43004">
    <property type="entry name" value="TRK SYSTEM POTASSIUM UPTAKE PROTEIN"/>
    <property type="match status" value="1"/>
</dbReference>
<dbReference type="Proteomes" id="UP001058003">
    <property type="component" value="Chromosome"/>
</dbReference>
<dbReference type="InterPro" id="IPR002938">
    <property type="entry name" value="FAD-bd"/>
</dbReference>
<dbReference type="InterPro" id="IPR050641">
    <property type="entry name" value="RIFMO-like"/>
</dbReference>
<dbReference type="EMBL" id="CP073767">
    <property type="protein sequence ID" value="UWZ58887.1"/>
    <property type="molecule type" value="Genomic_DNA"/>
</dbReference>
<dbReference type="Gene3D" id="3.50.50.60">
    <property type="entry name" value="FAD/NAD(P)-binding domain"/>
    <property type="match status" value="1"/>
</dbReference>
<evidence type="ECO:0000256" key="2">
    <source>
        <dbReference type="ARBA" id="ARBA00022630"/>
    </source>
</evidence>
<dbReference type="Pfam" id="PF01494">
    <property type="entry name" value="FAD_binding_3"/>
    <property type="match status" value="1"/>
</dbReference>
<feature type="domain" description="FAD-binding" evidence="4">
    <location>
        <begin position="4"/>
        <end position="357"/>
    </location>
</feature>
<keyword evidence="2" id="KW-0285">Flavoprotein</keyword>
<evidence type="ECO:0000256" key="3">
    <source>
        <dbReference type="ARBA" id="ARBA00022827"/>
    </source>
</evidence>
<dbReference type="Gene3D" id="3.30.9.10">
    <property type="entry name" value="D-Amino Acid Oxidase, subunit A, domain 2"/>
    <property type="match status" value="1"/>
</dbReference>
<keyword evidence="5" id="KW-0503">Monooxygenase</keyword>